<organism evidence="1">
    <name type="scientific">marine metagenome</name>
    <dbReference type="NCBI Taxonomy" id="408172"/>
    <lineage>
        <taxon>unclassified sequences</taxon>
        <taxon>metagenomes</taxon>
        <taxon>ecological metagenomes</taxon>
    </lineage>
</organism>
<reference evidence="1" key="1">
    <citation type="submission" date="2018-05" db="EMBL/GenBank/DDBJ databases">
        <authorList>
            <person name="Lanie J.A."/>
            <person name="Ng W.-L."/>
            <person name="Kazmierczak K.M."/>
            <person name="Andrzejewski T.M."/>
            <person name="Davidsen T.M."/>
            <person name="Wayne K.J."/>
            <person name="Tettelin H."/>
            <person name="Glass J.I."/>
            <person name="Rusch D."/>
            <person name="Podicherti R."/>
            <person name="Tsui H.-C.T."/>
            <person name="Winkler M.E."/>
        </authorList>
    </citation>
    <scope>NUCLEOTIDE SEQUENCE</scope>
</reference>
<accession>A0A382TH14</accession>
<evidence type="ECO:0000313" key="1">
    <source>
        <dbReference type="EMBL" id="SVD20698.1"/>
    </source>
</evidence>
<dbReference type="EMBL" id="UINC01136129">
    <property type="protein sequence ID" value="SVD20698.1"/>
    <property type="molecule type" value="Genomic_DNA"/>
</dbReference>
<proteinExistence type="predicted"/>
<name>A0A382TH14_9ZZZZ</name>
<dbReference type="AlphaFoldDB" id="A0A382TH14"/>
<protein>
    <submittedName>
        <fullName evidence="1">Uncharacterized protein</fullName>
    </submittedName>
</protein>
<gene>
    <name evidence="1" type="ORF">METZ01_LOCUS373552</name>
</gene>
<sequence length="93" mass="10723">MRAKVLRAELKYLNGIPEIQWWEVVENMVFMSFSPVPNDYEIIIRDAALKGNKRIDFGVHVWAVKNQPAGWRPGNGPYLGVVTARYGEFEEKD</sequence>